<evidence type="ECO:0000313" key="9">
    <source>
        <dbReference type="RefSeq" id="XP_038836119.1"/>
    </source>
</evidence>
<feature type="chain" id="PRO_5035933806" evidence="6">
    <location>
        <begin position="22"/>
        <end position="968"/>
    </location>
</feature>
<sequence>MPKLTLIELCFWLYVAQNVVSGDLYHEVGGELVLTPDKSTVPNSITSILWKHEKYKVAEWDKDFGGLDIYGAFKERTTLDQNTGELRISGLMTTDSGVYSVEFNSKLLDKTYKLSVIKAVPKPTITSSCNPDKTSCTLTCEGDTTDAEPVTYSWKVGEGAWEVLDKQLIFSKSNTGKSNSGYNYICKLKNAVSGEVSEPVGEVFGSEYPYHEVGGELVLTPDKSTVPDSITSILWKHGKYKVAEWDKDFGGLDIYGAFKERTTLDQNTGELRISGLMTTDSGVYSVEFNSKLLDKTYKLSVIKAVPKPTITSSCNPDKTSCTLTCEGDTTDAEPVTYSWKVGEGAWEVLDKQLIFSKSNTGKSNSGYNYICKLKNAVSGEVSEPVGEVFGSEYPYHEVGGELVLTPDKSTVPDSITSILWKHGKYKVAEWDKDFGGLDIYAAFKERTTLDQNTGELRISGLMKTDSGVYSVEFNSKLLDKTYKLSVIKAVPKPTITSSCNPDKTSCTLTCEGDTTDAEPVTYSWKVGEGAWEVLDKQLIFSKSNTGKSNSGYNYICKLKNAVSGEVSEPVEEVFGSEYPYHEVGGELVLTPDKSTVPDSITSILWKHGKYKVAEWDKDFGGLDIYAAFKGRTTLDQNTGELRISGLMKTDSGVYSVEFNSKLLDKTYKLSVIKAVPKPTITSSCNPDKTSCTLTCEGDTTDAEPVTYSWKVGEGAWEVLDKQLIFSKSNTGKSNSGYNYICKLKNAVSGEVSEPVGEVFGSEYPYHEVGGELVLTPDKSTVPDSITSILWKHGKYKVAEWDKDFSGLDIYGAFKERTTLDQNTGELRISGLMTTDSGVYSVEFNSKLLDKTYKLSVIKAVPKPTITSSCNPDKTSCTLTCEGDTTDAEPVTYSWKVGEGAWEVLDKQLIFSKSNTGKSNSGYNYICKLKNAVSGEVSEPVGEVFGSEGNHEEELGVGKGEADKAAEKT</sequence>
<dbReference type="PANTHER" id="PTHR12080">
    <property type="entry name" value="SIGNALING LYMPHOCYTIC ACTIVATION MOLECULE"/>
    <property type="match status" value="1"/>
</dbReference>
<dbReference type="OrthoDB" id="8963023at2759"/>
<name>A0A8U0Q693_SALNM</name>
<evidence type="ECO:0000313" key="8">
    <source>
        <dbReference type="Proteomes" id="UP000808372"/>
    </source>
</evidence>
<dbReference type="Proteomes" id="UP000808372">
    <property type="component" value="Chromosome 40"/>
</dbReference>
<dbReference type="GeneID" id="120033740"/>
<evidence type="ECO:0000256" key="6">
    <source>
        <dbReference type="SAM" id="SignalP"/>
    </source>
</evidence>
<evidence type="ECO:0000256" key="5">
    <source>
        <dbReference type="SAM" id="MobiDB-lite"/>
    </source>
</evidence>
<gene>
    <name evidence="9" type="primary">LOC120033740</name>
</gene>
<proteinExistence type="predicted"/>
<evidence type="ECO:0000256" key="2">
    <source>
        <dbReference type="ARBA" id="ARBA00022729"/>
    </source>
</evidence>
<dbReference type="RefSeq" id="XP_038836119.1">
    <property type="nucleotide sequence ID" value="XM_038980191.1"/>
</dbReference>
<feature type="region of interest" description="Disordered" evidence="5">
    <location>
        <begin position="941"/>
        <end position="968"/>
    </location>
</feature>
<dbReference type="InterPro" id="IPR036179">
    <property type="entry name" value="Ig-like_dom_sf"/>
</dbReference>
<dbReference type="InterPro" id="IPR015631">
    <property type="entry name" value="CD2/SLAM_rcpt"/>
</dbReference>
<evidence type="ECO:0000256" key="1">
    <source>
        <dbReference type="ARBA" id="ARBA00004370"/>
    </source>
</evidence>
<feature type="signal peptide" evidence="6">
    <location>
        <begin position="1"/>
        <end position="21"/>
    </location>
</feature>
<feature type="domain" description="Ig-like" evidence="7">
    <location>
        <begin position="861"/>
        <end position="937"/>
    </location>
</feature>
<feature type="domain" description="Ig-like" evidence="7">
    <location>
        <begin position="306"/>
        <end position="382"/>
    </location>
</feature>
<feature type="compositionally biased region" description="Basic and acidic residues" evidence="5">
    <location>
        <begin position="948"/>
        <end position="968"/>
    </location>
</feature>
<protein>
    <submittedName>
        <fullName evidence="9">Uncharacterized protein LOC120033740 isoform X1</fullName>
    </submittedName>
</protein>
<feature type="domain" description="Ig-like" evidence="7">
    <location>
        <begin position="676"/>
        <end position="752"/>
    </location>
</feature>
<dbReference type="InterPro" id="IPR007110">
    <property type="entry name" value="Ig-like_dom"/>
</dbReference>
<organism evidence="8 9">
    <name type="scientific">Salvelinus namaycush</name>
    <name type="common">Lake trout</name>
    <name type="synonym">Salmo namaycush</name>
    <dbReference type="NCBI Taxonomy" id="8040"/>
    <lineage>
        <taxon>Eukaryota</taxon>
        <taxon>Metazoa</taxon>
        <taxon>Chordata</taxon>
        <taxon>Craniata</taxon>
        <taxon>Vertebrata</taxon>
        <taxon>Euteleostomi</taxon>
        <taxon>Actinopterygii</taxon>
        <taxon>Neopterygii</taxon>
        <taxon>Teleostei</taxon>
        <taxon>Protacanthopterygii</taxon>
        <taxon>Salmoniformes</taxon>
        <taxon>Salmonidae</taxon>
        <taxon>Salmoninae</taxon>
        <taxon>Salvelinus</taxon>
    </lineage>
</organism>
<feature type="domain" description="Ig-like" evidence="7">
    <location>
        <begin position="491"/>
        <end position="567"/>
    </location>
</feature>
<dbReference type="KEGG" id="snh:120033740"/>
<evidence type="ECO:0000259" key="7">
    <source>
        <dbReference type="PROSITE" id="PS50835"/>
    </source>
</evidence>
<dbReference type="SUPFAM" id="SSF48726">
    <property type="entry name" value="Immunoglobulin"/>
    <property type="match status" value="5"/>
</dbReference>
<keyword evidence="2 6" id="KW-0732">Signal</keyword>
<dbReference type="PANTHER" id="PTHR12080:SF125">
    <property type="entry name" value="CD48 ANTIGEN-LIKE"/>
    <property type="match status" value="1"/>
</dbReference>
<evidence type="ECO:0000256" key="4">
    <source>
        <dbReference type="ARBA" id="ARBA00023180"/>
    </source>
</evidence>
<reference evidence="9" key="1">
    <citation type="submission" date="2025-08" db="UniProtKB">
        <authorList>
            <consortium name="RefSeq"/>
        </authorList>
    </citation>
    <scope>IDENTIFICATION</scope>
    <source>
        <tissue evidence="9">White muscle</tissue>
    </source>
</reference>
<dbReference type="SMART" id="SM00409">
    <property type="entry name" value="IG"/>
    <property type="match status" value="5"/>
</dbReference>
<accession>A0A8U0Q693</accession>
<comment type="subcellular location">
    <subcellularLocation>
        <location evidence="1">Membrane</location>
    </subcellularLocation>
</comment>
<keyword evidence="8" id="KW-1185">Reference proteome</keyword>
<dbReference type="InterPro" id="IPR003599">
    <property type="entry name" value="Ig_sub"/>
</dbReference>
<dbReference type="AlphaFoldDB" id="A0A8U0Q693"/>
<dbReference type="GO" id="GO:0016020">
    <property type="term" value="C:membrane"/>
    <property type="evidence" value="ECO:0007669"/>
    <property type="project" value="UniProtKB-SubCell"/>
</dbReference>
<dbReference type="PROSITE" id="PS50835">
    <property type="entry name" value="IG_LIKE"/>
    <property type="match status" value="5"/>
</dbReference>
<dbReference type="InterPro" id="IPR013783">
    <property type="entry name" value="Ig-like_fold"/>
</dbReference>
<feature type="domain" description="Ig-like" evidence="7">
    <location>
        <begin position="121"/>
        <end position="197"/>
    </location>
</feature>
<dbReference type="Gene3D" id="2.60.40.10">
    <property type="entry name" value="Immunoglobulins"/>
    <property type="match status" value="10"/>
</dbReference>
<keyword evidence="3" id="KW-0472">Membrane</keyword>
<evidence type="ECO:0000256" key="3">
    <source>
        <dbReference type="ARBA" id="ARBA00023136"/>
    </source>
</evidence>
<keyword evidence="4" id="KW-0325">Glycoprotein</keyword>